<evidence type="ECO:0000259" key="12">
    <source>
        <dbReference type="Pfam" id="PF02163"/>
    </source>
</evidence>
<dbReference type="PANTHER" id="PTHR42837">
    <property type="entry name" value="REGULATOR OF SIGMA-E PROTEASE RSEP"/>
    <property type="match status" value="1"/>
</dbReference>
<keyword evidence="9" id="KW-0482">Metalloprotease</keyword>
<protein>
    <recommendedName>
        <fullName evidence="12">Peptidase M50 domain-containing protein</fullName>
    </recommendedName>
</protein>
<evidence type="ECO:0000256" key="3">
    <source>
        <dbReference type="ARBA" id="ARBA00007931"/>
    </source>
</evidence>
<dbReference type="OrthoDB" id="9782003at2"/>
<feature type="domain" description="Peptidase M50" evidence="12">
    <location>
        <begin position="6"/>
        <end position="350"/>
    </location>
</feature>
<evidence type="ECO:0000256" key="8">
    <source>
        <dbReference type="ARBA" id="ARBA00022989"/>
    </source>
</evidence>
<feature type="transmembrane region" description="Helical" evidence="11">
    <location>
        <begin position="338"/>
        <end position="356"/>
    </location>
</feature>
<comment type="subcellular location">
    <subcellularLocation>
        <location evidence="2">Membrane</location>
        <topology evidence="2">Multi-pass membrane protein</topology>
    </subcellularLocation>
</comment>
<evidence type="ECO:0000256" key="2">
    <source>
        <dbReference type="ARBA" id="ARBA00004141"/>
    </source>
</evidence>
<dbReference type="InterPro" id="IPR008915">
    <property type="entry name" value="Peptidase_M50"/>
</dbReference>
<dbReference type="CDD" id="cd06163">
    <property type="entry name" value="S2P-M50_PDZ_RseP-like"/>
    <property type="match status" value="1"/>
</dbReference>
<accession>A0A3R6ARU1</accession>
<organism evidence="13 14">
    <name type="scientific">Coprococcus eutactus</name>
    <dbReference type="NCBI Taxonomy" id="33043"/>
    <lineage>
        <taxon>Bacteria</taxon>
        <taxon>Bacillati</taxon>
        <taxon>Bacillota</taxon>
        <taxon>Clostridia</taxon>
        <taxon>Lachnospirales</taxon>
        <taxon>Lachnospiraceae</taxon>
        <taxon>Coprococcus</taxon>
    </lineage>
</organism>
<keyword evidence="4" id="KW-0645">Protease</keyword>
<keyword evidence="6" id="KW-0378">Hydrolase</keyword>
<evidence type="ECO:0000256" key="4">
    <source>
        <dbReference type="ARBA" id="ARBA00022670"/>
    </source>
</evidence>
<evidence type="ECO:0000313" key="13">
    <source>
        <dbReference type="EMBL" id="RGS42949.1"/>
    </source>
</evidence>
<dbReference type="GO" id="GO:0016020">
    <property type="term" value="C:membrane"/>
    <property type="evidence" value="ECO:0007669"/>
    <property type="project" value="UniProtKB-SubCell"/>
</dbReference>
<feature type="transmembrane region" description="Helical" evidence="11">
    <location>
        <begin position="291"/>
        <end position="310"/>
    </location>
</feature>
<dbReference type="Gene3D" id="2.30.42.10">
    <property type="match status" value="1"/>
</dbReference>
<evidence type="ECO:0000256" key="1">
    <source>
        <dbReference type="ARBA" id="ARBA00001947"/>
    </source>
</evidence>
<comment type="similarity">
    <text evidence="3">Belongs to the peptidase M50B family.</text>
</comment>
<keyword evidence="5 11" id="KW-0812">Transmembrane</keyword>
<feature type="transmembrane region" description="Helical" evidence="11">
    <location>
        <begin position="91"/>
        <end position="114"/>
    </location>
</feature>
<dbReference type="Proteomes" id="UP000283295">
    <property type="component" value="Unassembled WGS sequence"/>
</dbReference>
<evidence type="ECO:0000256" key="6">
    <source>
        <dbReference type="ARBA" id="ARBA00022801"/>
    </source>
</evidence>
<comment type="cofactor">
    <cofactor evidence="1">
        <name>Zn(2+)</name>
        <dbReference type="ChEBI" id="CHEBI:29105"/>
    </cofactor>
</comment>
<keyword evidence="8 11" id="KW-1133">Transmembrane helix</keyword>
<sequence>MNIILIILVFGVIIFFHELGHFIVAKMNHITVKEFSMGLGPKLFSFKKKETQYSLRLIPLGGYCMMLSEDEEENENDENSFDKKSIWARMAVVLAGPFMNIVIAFIFSVILIHFCGTDPATIGQVYDQEMAQDSEYADVVKDFGGVYPAQEAGIEDGDTVLKIGGSSIKNFRELQIYLEIYGDGSPIDLELQRKDGTVYDTTVYPVKTSSGYKVGIMSCGYVLPENFGELMKYSAYEVRYWVKATFLSLKLIVTRQVSSDEVSGPVGVAKSMNDTFKEAAKVNLLTVLLNWMNYIVLLSANLGIMNMLPIPGLDGGRFLFLLIELITRRKVPKEKENIVTVIGFVLVMILMVVILFNDIKNVFFS</sequence>
<dbReference type="AlphaFoldDB" id="A0A3R6ARU1"/>
<evidence type="ECO:0000256" key="7">
    <source>
        <dbReference type="ARBA" id="ARBA00022833"/>
    </source>
</evidence>
<dbReference type="GO" id="GO:0006508">
    <property type="term" value="P:proteolysis"/>
    <property type="evidence" value="ECO:0007669"/>
    <property type="project" value="UniProtKB-KW"/>
</dbReference>
<reference evidence="13 14" key="1">
    <citation type="submission" date="2018-08" db="EMBL/GenBank/DDBJ databases">
        <title>A genome reference for cultivated species of the human gut microbiota.</title>
        <authorList>
            <person name="Zou Y."/>
            <person name="Xue W."/>
            <person name="Luo G."/>
        </authorList>
    </citation>
    <scope>NUCLEOTIDE SEQUENCE [LARGE SCALE GENOMIC DNA]</scope>
    <source>
        <strain evidence="13 14">AF22-21</strain>
    </source>
</reference>
<dbReference type="SUPFAM" id="SSF50156">
    <property type="entry name" value="PDZ domain-like"/>
    <property type="match status" value="1"/>
</dbReference>
<evidence type="ECO:0000256" key="11">
    <source>
        <dbReference type="SAM" id="Phobius"/>
    </source>
</evidence>
<keyword evidence="7" id="KW-0862">Zinc</keyword>
<gene>
    <name evidence="13" type="ORF">DWX94_06855</name>
</gene>
<dbReference type="InterPro" id="IPR036034">
    <property type="entry name" value="PDZ_sf"/>
</dbReference>
<dbReference type="PANTHER" id="PTHR42837:SF2">
    <property type="entry name" value="MEMBRANE METALLOPROTEASE ARASP2, CHLOROPLASTIC-RELATED"/>
    <property type="match status" value="1"/>
</dbReference>
<dbReference type="InterPro" id="IPR004387">
    <property type="entry name" value="Pept_M50_Zn"/>
</dbReference>
<dbReference type="EMBL" id="QRVK01000013">
    <property type="protein sequence ID" value="RGS42949.1"/>
    <property type="molecule type" value="Genomic_DNA"/>
</dbReference>
<proteinExistence type="inferred from homology"/>
<dbReference type="GO" id="GO:0004222">
    <property type="term" value="F:metalloendopeptidase activity"/>
    <property type="evidence" value="ECO:0007669"/>
    <property type="project" value="InterPro"/>
</dbReference>
<comment type="caution">
    <text evidence="13">The sequence shown here is derived from an EMBL/GenBank/DDBJ whole genome shotgun (WGS) entry which is preliminary data.</text>
</comment>
<evidence type="ECO:0000313" key="14">
    <source>
        <dbReference type="Proteomes" id="UP000283295"/>
    </source>
</evidence>
<name>A0A3R6ARU1_9FIRM</name>
<evidence type="ECO:0000256" key="10">
    <source>
        <dbReference type="ARBA" id="ARBA00023136"/>
    </source>
</evidence>
<keyword evidence="10 11" id="KW-0472">Membrane</keyword>
<evidence type="ECO:0000256" key="5">
    <source>
        <dbReference type="ARBA" id="ARBA00022692"/>
    </source>
</evidence>
<evidence type="ECO:0000256" key="9">
    <source>
        <dbReference type="ARBA" id="ARBA00023049"/>
    </source>
</evidence>
<dbReference type="Pfam" id="PF02163">
    <property type="entry name" value="Peptidase_M50"/>
    <property type="match status" value="1"/>
</dbReference>
<feature type="transmembrane region" description="Helical" evidence="11">
    <location>
        <begin position="6"/>
        <end position="25"/>
    </location>
</feature>